<dbReference type="Pfam" id="PF08241">
    <property type="entry name" value="Methyltransf_11"/>
    <property type="match status" value="1"/>
</dbReference>
<dbReference type="Gene3D" id="3.40.50.150">
    <property type="entry name" value="Vaccinia Virus protein VP39"/>
    <property type="match status" value="1"/>
</dbReference>
<dbReference type="GO" id="GO:0008757">
    <property type="term" value="F:S-adenosylmethionine-dependent methyltransferase activity"/>
    <property type="evidence" value="ECO:0007669"/>
    <property type="project" value="InterPro"/>
</dbReference>
<accession>A0A2M7G9P5</accession>
<feature type="domain" description="Methyltransferase type 11" evidence="4">
    <location>
        <begin position="42"/>
        <end position="134"/>
    </location>
</feature>
<evidence type="ECO:0000256" key="2">
    <source>
        <dbReference type="ARBA" id="ARBA00022603"/>
    </source>
</evidence>
<evidence type="ECO:0000313" key="5">
    <source>
        <dbReference type="EMBL" id="PIW18821.1"/>
    </source>
</evidence>
<dbReference type="CDD" id="cd02440">
    <property type="entry name" value="AdoMet_MTases"/>
    <property type="match status" value="1"/>
</dbReference>
<name>A0A2M7G9P5_9BACT</name>
<keyword evidence="3 5" id="KW-0808">Transferase</keyword>
<evidence type="ECO:0000256" key="1">
    <source>
        <dbReference type="ARBA" id="ARBA00008361"/>
    </source>
</evidence>
<evidence type="ECO:0000259" key="4">
    <source>
        <dbReference type="Pfam" id="PF08241"/>
    </source>
</evidence>
<proteinExistence type="inferred from homology"/>
<dbReference type="AlphaFoldDB" id="A0A2M7G9P5"/>
<dbReference type="GO" id="GO:0032259">
    <property type="term" value="P:methylation"/>
    <property type="evidence" value="ECO:0007669"/>
    <property type="project" value="UniProtKB-KW"/>
</dbReference>
<dbReference type="PANTHER" id="PTHR44942:SF4">
    <property type="entry name" value="METHYLTRANSFERASE TYPE 11 DOMAIN-CONTAINING PROTEIN"/>
    <property type="match status" value="1"/>
</dbReference>
<dbReference type="PANTHER" id="PTHR44942">
    <property type="entry name" value="METHYLTRANSF_11 DOMAIN-CONTAINING PROTEIN"/>
    <property type="match status" value="1"/>
</dbReference>
<protein>
    <submittedName>
        <fullName evidence="5">Methyltransferase</fullName>
    </submittedName>
</protein>
<dbReference type="InterPro" id="IPR051052">
    <property type="entry name" value="Diverse_substrate_MTase"/>
</dbReference>
<dbReference type="SUPFAM" id="SSF53335">
    <property type="entry name" value="S-adenosyl-L-methionine-dependent methyltransferases"/>
    <property type="match status" value="1"/>
</dbReference>
<keyword evidence="2 5" id="KW-0489">Methyltransferase</keyword>
<dbReference type="InterPro" id="IPR029063">
    <property type="entry name" value="SAM-dependent_MTases_sf"/>
</dbReference>
<comment type="caution">
    <text evidence="5">The sequence shown here is derived from an EMBL/GenBank/DDBJ whole genome shotgun (WGS) entry which is preliminary data.</text>
</comment>
<reference evidence="5 6" key="1">
    <citation type="submission" date="2017-09" db="EMBL/GenBank/DDBJ databases">
        <title>Depth-based differentiation of microbial function through sediment-hosted aquifers and enrichment of novel symbionts in the deep terrestrial subsurface.</title>
        <authorList>
            <person name="Probst A.J."/>
            <person name="Ladd B."/>
            <person name="Jarett J.K."/>
            <person name="Geller-Mcgrath D.E."/>
            <person name="Sieber C.M."/>
            <person name="Emerson J.B."/>
            <person name="Anantharaman K."/>
            <person name="Thomas B.C."/>
            <person name="Malmstrom R."/>
            <person name="Stieglmeier M."/>
            <person name="Klingl A."/>
            <person name="Woyke T."/>
            <person name="Ryan C.M."/>
            <person name="Banfield J.F."/>
        </authorList>
    </citation>
    <scope>NUCLEOTIDE SEQUENCE [LARGE SCALE GENOMIC DNA]</scope>
    <source>
        <strain evidence="5">CG17_big_fil_post_rev_8_21_14_2_50_48_46</strain>
    </source>
</reference>
<sequence length="250" mass="28858">MKTEWNYTELAEAYLQRPDYAKDAVDAMLDFMQIPDNARVCDVGAGVAHLTKLLAQRGYFVDAVEPNDRMRELGTMQTKSFEKVNWYEGTGENTGRTSTAYDLVSFGSSFNVTDRLLTLAETRRILKPGGWFACMWNHRDLEDPIQKGIEKIISEAIPGYDYGTRRENQRDFLEQSGYFEQVFEGEGRIVHQQSLHDCLTAWRSHATLQRQAKENFEQVIAAIENYLKSQVETTLEIPYITRIWYGQIMV</sequence>
<gene>
    <name evidence="5" type="ORF">COW36_03325</name>
</gene>
<dbReference type="InterPro" id="IPR013216">
    <property type="entry name" value="Methyltransf_11"/>
</dbReference>
<comment type="similarity">
    <text evidence="1">Belongs to the methyltransferase superfamily.</text>
</comment>
<organism evidence="5 6">
    <name type="scientific">bacterium (Candidatus Blackallbacteria) CG17_big_fil_post_rev_8_21_14_2_50_48_46</name>
    <dbReference type="NCBI Taxonomy" id="2014261"/>
    <lineage>
        <taxon>Bacteria</taxon>
        <taxon>Candidatus Blackallbacteria</taxon>
    </lineage>
</organism>
<evidence type="ECO:0000256" key="3">
    <source>
        <dbReference type="ARBA" id="ARBA00022679"/>
    </source>
</evidence>
<dbReference type="EMBL" id="PFFQ01000009">
    <property type="protein sequence ID" value="PIW18821.1"/>
    <property type="molecule type" value="Genomic_DNA"/>
</dbReference>
<dbReference type="Proteomes" id="UP000231019">
    <property type="component" value="Unassembled WGS sequence"/>
</dbReference>
<evidence type="ECO:0000313" key="6">
    <source>
        <dbReference type="Proteomes" id="UP000231019"/>
    </source>
</evidence>